<dbReference type="GO" id="GO:0016020">
    <property type="term" value="C:membrane"/>
    <property type="evidence" value="ECO:0007669"/>
    <property type="project" value="InterPro"/>
</dbReference>
<evidence type="ECO:0000256" key="2">
    <source>
        <dbReference type="ARBA" id="ARBA00022737"/>
    </source>
</evidence>
<organism evidence="7">
    <name type="scientific">Aureococcus anophagefferens</name>
    <name type="common">Harmful bloom alga</name>
    <dbReference type="NCBI Taxonomy" id="44056"/>
    <lineage>
        <taxon>Eukaryota</taxon>
        <taxon>Sar</taxon>
        <taxon>Stramenopiles</taxon>
        <taxon>Ochrophyta</taxon>
        <taxon>Pelagophyceae</taxon>
        <taxon>Pelagomonadales</taxon>
        <taxon>Pelagomonadaceae</taxon>
        <taxon>Aureococcus</taxon>
    </lineage>
</organism>
<evidence type="ECO:0000256" key="3">
    <source>
        <dbReference type="ARBA" id="ARBA00022741"/>
    </source>
</evidence>
<evidence type="ECO:0000313" key="6">
    <source>
        <dbReference type="EMBL" id="EGB09824.1"/>
    </source>
</evidence>
<keyword evidence="3" id="KW-0547">Nucleotide-binding</keyword>
<dbReference type="eggNOG" id="KOG0059">
    <property type="taxonomic scope" value="Eukaryota"/>
</dbReference>
<feature type="non-terminal residue" evidence="6">
    <location>
        <position position="1"/>
    </location>
</feature>
<dbReference type="InterPro" id="IPR003593">
    <property type="entry name" value="AAA+_ATPase"/>
</dbReference>
<dbReference type="InterPro" id="IPR003439">
    <property type="entry name" value="ABC_transporter-like_ATP-bd"/>
</dbReference>
<keyword evidence="7" id="KW-1185">Reference proteome</keyword>
<keyword evidence="1" id="KW-0813">Transport</keyword>
<dbReference type="EMBL" id="GL833125">
    <property type="protein sequence ID" value="EGB09824.1"/>
    <property type="molecule type" value="Genomic_DNA"/>
</dbReference>
<keyword evidence="4" id="KW-0067">ATP-binding</keyword>
<evidence type="ECO:0000256" key="1">
    <source>
        <dbReference type="ARBA" id="ARBA00022448"/>
    </source>
</evidence>
<dbReference type="FunFam" id="3.40.50.300:FF:002275">
    <property type="entry name" value="ATP-binding cassette, subfamily A (ABC1), member 16"/>
    <property type="match status" value="1"/>
</dbReference>
<sequence>VRVRNLRKTFGDFRAVDGVSFDMVESEIFCLLGHNGAGKTTTISMLSGLTPPDRAAAGAPPAAAVYGFDVGDADAMRDLRRNLGVCPQHDILFQHLTLEEHVAFFGRLKGKSKDAAERDAAALLRVFHLGDRSHHLGSELSGGQKRKLSVSIALSGHSKFVVLDEPTAGMDPVARREFWTLLRSVRLRRALLLTTHHMDEAEALGDRVAIMASGKVKADGSIDFLKRRFGSGYRL</sequence>
<dbReference type="OrthoDB" id="10255969at2759"/>
<dbReference type="SUPFAM" id="SSF52540">
    <property type="entry name" value="P-loop containing nucleoside triphosphate hydrolases"/>
    <property type="match status" value="1"/>
</dbReference>
<feature type="domain" description="ABC transporter" evidence="5">
    <location>
        <begin position="1"/>
        <end position="235"/>
    </location>
</feature>
<dbReference type="PROSITE" id="PS50893">
    <property type="entry name" value="ABC_TRANSPORTER_2"/>
    <property type="match status" value="1"/>
</dbReference>
<dbReference type="OMA" id="CGRIAML"/>
<gene>
    <name evidence="6" type="ORF">AURANDRAFT_5001</name>
</gene>
<feature type="non-terminal residue" evidence="6">
    <location>
        <position position="235"/>
    </location>
</feature>
<dbReference type="PANTHER" id="PTHR19229:SF36">
    <property type="entry name" value="ATP-BINDING CASSETTE SUB-FAMILY A MEMBER 2"/>
    <property type="match status" value="1"/>
</dbReference>
<dbReference type="GeneID" id="20222097"/>
<dbReference type="AlphaFoldDB" id="F0Y5C3"/>
<dbReference type="GO" id="GO:0005319">
    <property type="term" value="F:lipid transporter activity"/>
    <property type="evidence" value="ECO:0007669"/>
    <property type="project" value="TreeGrafter"/>
</dbReference>
<accession>F0Y5C3</accession>
<dbReference type="Pfam" id="PF00005">
    <property type="entry name" value="ABC_tran"/>
    <property type="match status" value="1"/>
</dbReference>
<dbReference type="Proteomes" id="UP000002729">
    <property type="component" value="Unassembled WGS sequence"/>
</dbReference>
<dbReference type="CDD" id="cd03263">
    <property type="entry name" value="ABC_subfamily_A"/>
    <property type="match status" value="1"/>
</dbReference>
<keyword evidence="2" id="KW-0677">Repeat</keyword>
<dbReference type="PROSITE" id="PS00211">
    <property type="entry name" value="ABC_TRANSPORTER_1"/>
    <property type="match status" value="1"/>
</dbReference>
<dbReference type="InterPro" id="IPR027417">
    <property type="entry name" value="P-loop_NTPase"/>
</dbReference>
<evidence type="ECO:0000259" key="5">
    <source>
        <dbReference type="PROSITE" id="PS50893"/>
    </source>
</evidence>
<dbReference type="Gene3D" id="3.40.50.300">
    <property type="entry name" value="P-loop containing nucleotide triphosphate hydrolases"/>
    <property type="match status" value="1"/>
</dbReference>
<dbReference type="PANTHER" id="PTHR19229">
    <property type="entry name" value="ATP-BINDING CASSETTE TRANSPORTER SUBFAMILY A ABCA"/>
    <property type="match status" value="1"/>
</dbReference>
<dbReference type="SMART" id="SM00382">
    <property type="entry name" value="AAA"/>
    <property type="match status" value="1"/>
</dbReference>
<proteinExistence type="predicted"/>
<dbReference type="InParanoid" id="F0Y5C3"/>
<dbReference type="GO" id="GO:0016887">
    <property type="term" value="F:ATP hydrolysis activity"/>
    <property type="evidence" value="ECO:0007669"/>
    <property type="project" value="InterPro"/>
</dbReference>
<evidence type="ECO:0000313" key="7">
    <source>
        <dbReference type="Proteomes" id="UP000002729"/>
    </source>
</evidence>
<dbReference type="GO" id="GO:0005524">
    <property type="term" value="F:ATP binding"/>
    <property type="evidence" value="ECO:0007669"/>
    <property type="project" value="UniProtKB-KW"/>
</dbReference>
<evidence type="ECO:0000256" key="4">
    <source>
        <dbReference type="ARBA" id="ARBA00022840"/>
    </source>
</evidence>
<reference evidence="6 7" key="1">
    <citation type="journal article" date="2011" name="Proc. Natl. Acad. Sci. U.S.A.">
        <title>Niche of harmful alga Aureococcus anophagefferens revealed through ecogenomics.</title>
        <authorList>
            <person name="Gobler C.J."/>
            <person name="Berry D.L."/>
            <person name="Dyhrman S.T."/>
            <person name="Wilhelm S.W."/>
            <person name="Salamov A."/>
            <person name="Lobanov A.V."/>
            <person name="Zhang Y."/>
            <person name="Collier J.L."/>
            <person name="Wurch L.L."/>
            <person name="Kustka A.B."/>
            <person name="Dill B.D."/>
            <person name="Shah M."/>
            <person name="VerBerkmoes N.C."/>
            <person name="Kuo A."/>
            <person name="Terry A."/>
            <person name="Pangilinan J."/>
            <person name="Lindquist E.A."/>
            <person name="Lucas S."/>
            <person name="Paulsen I.T."/>
            <person name="Hattenrath-Lehmann T.K."/>
            <person name="Talmage S.C."/>
            <person name="Walker E.A."/>
            <person name="Koch F."/>
            <person name="Burson A.M."/>
            <person name="Marcoval M.A."/>
            <person name="Tang Y.Z."/>
            <person name="Lecleir G.R."/>
            <person name="Coyne K.J."/>
            <person name="Berg G.M."/>
            <person name="Bertrand E.M."/>
            <person name="Saito M.A."/>
            <person name="Gladyshev V.N."/>
            <person name="Grigoriev I.V."/>
        </authorList>
    </citation>
    <scope>NUCLEOTIDE SEQUENCE [LARGE SCALE GENOMIC DNA]</scope>
    <source>
        <strain evidence="7">CCMP 1984</strain>
    </source>
</reference>
<protein>
    <recommendedName>
        <fullName evidence="5">ABC transporter domain-containing protein</fullName>
    </recommendedName>
</protein>
<dbReference type="InterPro" id="IPR017871">
    <property type="entry name" value="ABC_transporter-like_CS"/>
</dbReference>
<name>F0Y5C3_AURAN</name>
<dbReference type="RefSeq" id="XP_009035374.1">
    <property type="nucleotide sequence ID" value="XM_009037126.1"/>
</dbReference>
<dbReference type="KEGG" id="aaf:AURANDRAFT_5001"/>
<dbReference type="InterPro" id="IPR026082">
    <property type="entry name" value="ABCA"/>
</dbReference>
<dbReference type="GO" id="GO:0140359">
    <property type="term" value="F:ABC-type transporter activity"/>
    <property type="evidence" value="ECO:0007669"/>
    <property type="project" value="InterPro"/>
</dbReference>